<comment type="function">
    <text evidence="8">Uptake of L-lactate across the membrane. Can also transport D-lactate and glycolate.</text>
</comment>
<evidence type="ECO:0000256" key="5">
    <source>
        <dbReference type="ARBA" id="ARBA00022692"/>
    </source>
</evidence>
<dbReference type="PANTHER" id="PTHR30003">
    <property type="entry name" value="L-LACTATE PERMEASE"/>
    <property type="match status" value="1"/>
</dbReference>
<feature type="transmembrane region" description="Helical" evidence="8">
    <location>
        <begin position="406"/>
        <end position="428"/>
    </location>
</feature>
<dbReference type="GO" id="GO:0015295">
    <property type="term" value="F:solute:proton symporter activity"/>
    <property type="evidence" value="ECO:0007669"/>
    <property type="project" value="TreeGrafter"/>
</dbReference>
<keyword evidence="6 8" id="KW-1133">Transmembrane helix</keyword>
<dbReference type="Pfam" id="PF02652">
    <property type="entry name" value="Lactate_perm"/>
    <property type="match status" value="1"/>
</dbReference>
<keyword evidence="7 8" id="KW-0472">Membrane</keyword>
<feature type="transmembrane region" description="Helical" evidence="8">
    <location>
        <begin position="103"/>
        <end position="132"/>
    </location>
</feature>
<comment type="similarity">
    <text evidence="2 8">Belongs to the lactate permease family.</text>
</comment>
<dbReference type="Proteomes" id="UP000322110">
    <property type="component" value="Unassembled WGS sequence"/>
</dbReference>
<feature type="transmembrane region" description="Helical" evidence="8">
    <location>
        <begin position="305"/>
        <end position="326"/>
    </location>
</feature>
<feature type="transmembrane region" description="Helical" evidence="8">
    <location>
        <begin position="152"/>
        <end position="171"/>
    </location>
</feature>
<keyword evidence="10" id="KW-1185">Reference proteome</keyword>
<reference evidence="9 10" key="1">
    <citation type="journal article" date="2015" name="Int. J. Syst. Evol. Microbiol.">
        <title>Roseomonas oryzae sp. nov., isolated from paddy rhizosphere soil.</title>
        <authorList>
            <person name="Ramaprasad E.V."/>
            <person name="Sasikala Ch."/>
            <person name="Ramana Ch.V."/>
        </authorList>
    </citation>
    <scope>NUCLEOTIDE SEQUENCE [LARGE SCALE GENOMIC DNA]</scope>
    <source>
        <strain evidence="9 10">KCTC 42542</strain>
    </source>
</reference>
<evidence type="ECO:0000256" key="7">
    <source>
        <dbReference type="ARBA" id="ARBA00023136"/>
    </source>
</evidence>
<feature type="transmembrane region" description="Helical" evidence="8">
    <location>
        <begin position="177"/>
        <end position="199"/>
    </location>
</feature>
<evidence type="ECO:0000256" key="6">
    <source>
        <dbReference type="ARBA" id="ARBA00022989"/>
    </source>
</evidence>
<dbReference type="EMBL" id="VUKA01000005">
    <property type="protein sequence ID" value="KAA2212956.1"/>
    <property type="molecule type" value="Genomic_DNA"/>
</dbReference>
<feature type="transmembrane region" description="Helical" evidence="8">
    <location>
        <begin position="465"/>
        <end position="484"/>
    </location>
</feature>
<feature type="transmembrane region" description="Helical" evidence="8">
    <location>
        <begin position="236"/>
        <end position="252"/>
    </location>
</feature>
<dbReference type="GO" id="GO:0005886">
    <property type="term" value="C:plasma membrane"/>
    <property type="evidence" value="ECO:0007669"/>
    <property type="project" value="UniProtKB-SubCell"/>
</dbReference>
<protein>
    <recommendedName>
        <fullName evidence="8">L-lactate permease</fullName>
    </recommendedName>
</protein>
<accession>A0A5B2TEM0</accession>
<evidence type="ECO:0000256" key="2">
    <source>
        <dbReference type="ARBA" id="ARBA00010100"/>
    </source>
</evidence>
<keyword evidence="8" id="KW-0997">Cell inner membrane</keyword>
<keyword evidence="5 8" id="KW-0812">Transmembrane</keyword>
<sequence>MLYLLWSLPAIIVIGLIATGRADVLRAALAGALAALAIALLAAPRHFQGAEAATAILRGGWIGWVVVPYILGGVLFWQIASRPGEGADAAEAAPGGARARRRLLFAACFLVGPFAESATGFGVGIIGTMALVRRLNVRKRHLLAFSLLSQTLILWGAMGSGVIVGAAFAGADPTRLALHSSIIVVALHIAWLPLFWRLAAAAGVTAGWREHAGEAAWIAAGLAAAIGATAWLGPEIALLAAYGPLIVLRFLADQRPGRRRLVEGLWRMLPFAVLIGGLVLSRTLPFLRHMLAEAGRMAPFADAPAWSPLLHAGTWLVVGGLATALLRGDGPTLPGEMRAAWRTGRLAVLSIILFSMMAEVLSLSGIAAALAQGLFLALGQWAVVMTPLVAGTFGAITNSGNAANGLLMASQVTLAATAGLNLAAAVALQHMSGLSMSMFSPVRMAIVCSLAGATGREREAYRMMLPFAAAALLVLFGAALLIALRLI</sequence>
<evidence type="ECO:0000313" key="9">
    <source>
        <dbReference type="EMBL" id="KAA2212956.1"/>
    </source>
</evidence>
<feature type="transmembrane region" description="Helical" evidence="8">
    <location>
        <begin position="28"/>
        <end position="47"/>
    </location>
</feature>
<proteinExistence type="inferred from homology"/>
<organism evidence="9 10">
    <name type="scientific">Teichococcus oryzae</name>
    <dbReference type="NCBI Taxonomy" id="1608942"/>
    <lineage>
        <taxon>Bacteria</taxon>
        <taxon>Pseudomonadati</taxon>
        <taxon>Pseudomonadota</taxon>
        <taxon>Alphaproteobacteria</taxon>
        <taxon>Acetobacterales</taxon>
        <taxon>Roseomonadaceae</taxon>
        <taxon>Roseomonas</taxon>
    </lineage>
</organism>
<dbReference type="AlphaFoldDB" id="A0A5B2TEM0"/>
<feature type="transmembrane region" description="Helical" evidence="8">
    <location>
        <begin position="59"/>
        <end position="80"/>
    </location>
</feature>
<feature type="transmembrane region" description="Helical" evidence="8">
    <location>
        <begin position="211"/>
        <end position="230"/>
    </location>
</feature>
<evidence type="ECO:0000256" key="1">
    <source>
        <dbReference type="ARBA" id="ARBA00004651"/>
    </source>
</evidence>
<feature type="transmembrane region" description="Helical" evidence="8">
    <location>
        <begin position="374"/>
        <end position="394"/>
    </location>
</feature>
<dbReference type="GO" id="GO:0015129">
    <property type="term" value="F:lactate transmembrane transporter activity"/>
    <property type="evidence" value="ECO:0007669"/>
    <property type="project" value="UniProtKB-UniRule"/>
</dbReference>
<gene>
    <name evidence="9" type="ORF">F0Q34_12585</name>
</gene>
<keyword evidence="3 8" id="KW-0813">Transport</keyword>
<dbReference type="InterPro" id="IPR003804">
    <property type="entry name" value="Lactate_perm"/>
</dbReference>
<dbReference type="PANTHER" id="PTHR30003:SF0">
    <property type="entry name" value="GLYCOLATE PERMEASE GLCA-RELATED"/>
    <property type="match status" value="1"/>
</dbReference>
<comment type="caution">
    <text evidence="9">The sequence shown here is derived from an EMBL/GenBank/DDBJ whole genome shotgun (WGS) entry which is preliminary data.</text>
</comment>
<dbReference type="RefSeq" id="WP_149812572.1">
    <property type="nucleotide sequence ID" value="NZ_VUKA01000005.1"/>
</dbReference>
<feature type="transmembrane region" description="Helical" evidence="8">
    <location>
        <begin position="346"/>
        <end position="368"/>
    </location>
</feature>
<evidence type="ECO:0000313" key="10">
    <source>
        <dbReference type="Proteomes" id="UP000322110"/>
    </source>
</evidence>
<name>A0A5B2TEM0_9PROT</name>
<evidence type="ECO:0000256" key="4">
    <source>
        <dbReference type="ARBA" id="ARBA00022475"/>
    </source>
</evidence>
<keyword evidence="4" id="KW-1003">Cell membrane</keyword>
<dbReference type="OrthoDB" id="7246087at2"/>
<evidence type="ECO:0000256" key="3">
    <source>
        <dbReference type="ARBA" id="ARBA00022448"/>
    </source>
</evidence>
<feature type="transmembrane region" description="Helical" evidence="8">
    <location>
        <begin position="264"/>
        <end position="285"/>
    </location>
</feature>
<comment type="subcellular location">
    <subcellularLocation>
        <location evidence="8">Cell inner membrane</location>
        <topology evidence="8">Multi-pass membrane protein</topology>
    </subcellularLocation>
    <subcellularLocation>
        <location evidence="1">Cell membrane</location>
        <topology evidence="1">Multi-pass membrane protein</topology>
    </subcellularLocation>
</comment>
<evidence type="ECO:0000256" key="8">
    <source>
        <dbReference type="RuleBase" id="RU365092"/>
    </source>
</evidence>